<dbReference type="Pfam" id="PF00440">
    <property type="entry name" value="TetR_N"/>
    <property type="match status" value="1"/>
</dbReference>
<keyword evidence="7" id="KW-1185">Reference proteome</keyword>
<feature type="domain" description="HTH tetR-type" evidence="5">
    <location>
        <begin position="6"/>
        <end position="66"/>
    </location>
</feature>
<evidence type="ECO:0000313" key="6">
    <source>
        <dbReference type="EMBL" id="GAL86383.1"/>
    </source>
</evidence>
<dbReference type="InterPro" id="IPR009057">
    <property type="entry name" value="Homeodomain-like_sf"/>
</dbReference>
<dbReference type="GO" id="GO:0003677">
    <property type="term" value="F:DNA binding"/>
    <property type="evidence" value="ECO:0007669"/>
    <property type="project" value="UniProtKB-UniRule"/>
</dbReference>
<protein>
    <submittedName>
        <fullName evidence="6">Regulatory protein TetR</fullName>
    </submittedName>
</protein>
<sequence length="198" mass="22073">MESKAEKTKALIIERAAHAFNKKGYHGTSMSDILELTGLAKGGVYGHFKSKEEIIEAAFEYSFAKVMNELVLRIKACDNAIDKLFAITDYYYNYTLYSPIEGGCPILNYSSFADESLPGLKLLLNKASKQMLLSLVQIIEKGQKYEQIKQSVQANLAADILYSRIEGAIMLSKATGDPLKLNRLLDELKSYITITLKA</sequence>
<dbReference type="InterPro" id="IPR011075">
    <property type="entry name" value="TetR_C"/>
</dbReference>
<accession>A0A098LJU0</accession>
<dbReference type="PROSITE" id="PS50977">
    <property type="entry name" value="HTH_TETR_2"/>
    <property type="match status" value="1"/>
</dbReference>
<proteinExistence type="predicted"/>
<keyword evidence="2 4" id="KW-0238">DNA-binding</keyword>
<dbReference type="Gene3D" id="1.10.357.10">
    <property type="entry name" value="Tetracycline Repressor, domain 2"/>
    <property type="match status" value="1"/>
</dbReference>
<evidence type="ECO:0000256" key="1">
    <source>
        <dbReference type="ARBA" id="ARBA00023015"/>
    </source>
</evidence>
<dbReference type="SUPFAM" id="SSF48498">
    <property type="entry name" value="Tetracyclin repressor-like, C-terminal domain"/>
    <property type="match status" value="1"/>
</dbReference>
<dbReference type="eggNOG" id="COG1309">
    <property type="taxonomic scope" value="Bacteria"/>
</dbReference>
<evidence type="ECO:0000259" key="5">
    <source>
        <dbReference type="PROSITE" id="PS50977"/>
    </source>
</evidence>
<evidence type="ECO:0000256" key="3">
    <source>
        <dbReference type="ARBA" id="ARBA00023163"/>
    </source>
</evidence>
<gene>
    <name evidence="6" type="ORF">MYP_3612</name>
</gene>
<dbReference type="Pfam" id="PF16925">
    <property type="entry name" value="TetR_C_13"/>
    <property type="match status" value="1"/>
</dbReference>
<organism evidence="6 7">
    <name type="scientific">Sporocytophaga myxococcoides</name>
    <dbReference type="NCBI Taxonomy" id="153721"/>
    <lineage>
        <taxon>Bacteria</taxon>
        <taxon>Pseudomonadati</taxon>
        <taxon>Bacteroidota</taxon>
        <taxon>Cytophagia</taxon>
        <taxon>Cytophagales</taxon>
        <taxon>Cytophagaceae</taxon>
        <taxon>Sporocytophaga</taxon>
    </lineage>
</organism>
<keyword evidence="3" id="KW-0804">Transcription</keyword>
<dbReference type="InterPro" id="IPR001647">
    <property type="entry name" value="HTH_TetR"/>
</dbReference>
<dbReference type="PANTHER" id="PTHR47506">
    <property type="entry name" value="TRANSCRIPTIONAL REGULATORY PROTEIN"/>
    <property type="match status" value="1"/>
</dbReference>
<keyword evidence="1" id="KW-0805">Transcription regulation</keyword>
<dbReference type="RefSeq" id="WP_045466124.1">
    <property type="nucleotide sequence ID" value="NZ_BBLT01000007.1"/>
</dbReference>
<dbReference type="AlphaFoldDB" id="A0A098LJU0"/>
<dbReference type="EMBL" id="BBLT01000007">
    <property type="protein sequence ID" value="GAL86383.1"/>
    <property type="molecule type" value="Genomic_DNA"/>
</dbReference>
<dbReference type="InterPro" id="IPR036271">
    <property type="entry name" value="Tet_transcr_reg_TetR-rel_C_sf"/>
</dbReference>
<comment type="caution">
    <text evidence="6">The sequence shown here is derived from an EMBL/GenBank/DDBJ whole genome shotgun (WGS) entry which is preliminary data.</text>
</comment>
<dbReference type="OrthoDB" id="9798857at2"/>
<dbReference type="STRING" id="153721.MYP_3612"/>
<dbReference type="PROSITE" id="PS01081">
    <property type="entry name" value="HTH_TETR_1"/>
    <property type="match status" value="1"/>
</dbReference>
<feature type="DNA-binding region" description="H-T-H motif" evidence="4">
    <location>
        <begin position="29"/>
        <end position="48"/>
    </location>
</feature>
<evidence type="ECO:0000256" key="2">
    <source>
        <dbReference type="ARBA" id="ARBA00023125"/>
    </source>
</evidence>
<name>A0A098LJU0_9BACT</name>
<dbReference type="SUPFAM" id="SSF46689">
    <property type="entry name" value="Homeodomain-like"/>
    <property type="match status" value="1"/>
</dbReference>
<dbReference type="Proteomes" id="UP000030185">
    <property type="component" value="Unassembled WGS sequence"/>
</dbReference>
<evidence type="ECO:0000256" key="4">
    <source>
        <dbReference type="PROSITE-ProRule" id="PRU00335"/>
    </source>
</evidence>
<dbReference type="PANTHER" id="PTHR47506:SF3">
    <property type="entry name" value="HTH-TYPE TRANSCRIPTIONAL REGULATOR LMRA"/>
    <property type="match status" value="1"/>
</dbReference>
<dbReference type="InterPro" id="IPR023772">
    <property type="entry name" value="DNA-bd_HTH_TetR-type_CS"/>
</dbReference>
<evidence type="ECO:0000313" key="7">
    <source>
        <dbReference type="Proteomes" id="UP000030185"/>
    </source>
</evidence>
<dbReference type="PRINTS" id="PR00455">
    <property type="entry name" value="HTHTETR"/>
</dbReference>
<reference evidence="6 7" key="1">
    <citation type="submission" date="2014-09" db="EMBL/GenBank/DDBJ databases">
        <title>Sporocytophaga myxococcoides PG-01 genome sequencing.</title>
        <authorList>
            <person name="Liu L."/>
            <person name="Gao P.J."/>
            <person name="Chen G.J."/>
            <person name="Wang L.S."/>
        </authorList>
    </citation>
    <scope>NUCLEOTIDE SEQUENCE [LARGE SCALE GENOMIC DNA]</scope>
    <source>
        <strain evidence="6 7">PG-01</strain>
    </source>
</reference>